<evidence type="ECO:0008006" key="5">
    <source>
        <dbReference type="Google" id="ProtNLM"/>
    </source>
</evidence>
<feature type="compositionally biased region" description="Acidic residues" evidence="1">
    <location>
        <begin position="141"/>
        <end position="150"/>
    </location>
</feature>
<protein>
    <recommendedName>
        <fullName evidence="5">Secreted protein</fullName>
    </recommendedName>
</protein>
<sequence>MLTRLKITAVLALMLPVSAICSVSAEQRSDCTDIAIDYTDNSSLTVQEQATAMEQAFYDSLNKFDSCLTEENNSSSEAFSAGAQGGGAGASGSISGTGTGSADGSTPTESTSAGAVASSGISGSQKQSEAEKLEGALQGDQEQDPQSSDEPEPRQENTQSANVLQNGKTPDDIPATDNDSLLESKIREAAENETDPETKAKLWNEYRKYKGLPLK</sequence>
<evidence type="ECO:0000313" key="4">
    <source>
        <dbReference type="Proteomes" id="UP001056291"/>
    </source>
</evidence>
<organism evidence="3 4">
    <name type="scientific">Sneathiella marina</name>
    <dbReference type="NCBI Taxonomy" id="2950108"/>
    <lineage>
        <taxon>Bacteria</taxon>
        <taxon>Pseudomonadati</taxon>
        <taxon>Pseudomonadota</taxon>
        <taxon>Alphaproteobacteria</taxon>
        <taxon>Sneathiellales</taxon>
        <taxon>Sneathiellaceae</taxon>
        <taxon>Sneathiella</taxon>
    </lineage>
</organism>
<reference evidence="3" key="1">
    <citation type="submission" date="2022-06" db="EMBL/GenBank/DDBJ databases">
        <title>Sneathiella actinostolidae sp. nov., isolated from a sea anemonein the Western Pacific Ocean.</title>
        <authorList>
            <person name="Wei M.J."/>
        </authorList>
    </citation>
    <scope>NUCLEOTIDE SEQUENCE</scope>
    <source>
        <strain evidence="3">PHK-P5</strain>
    </source>
</reference>
<evidence type="ECO:0000256" key="1">
    <source>
        <dbReference type="SAM" id="MobiDB-lite"/>
    </source>
</evidence>
<evidence type="ECO:0000256" key="2">
    <source>
        <dbReference type="SAM" id="SignalP"/>
    </source>
</evidence>
<dbReference type="EMBL" id="CP098747">
    <property type="protein sequence ID" value="USG61901.1"/>
    <property type="molecule type" value="Genomic_DNA"/>
</dbReference>
<proteinExistence type="predicted"/>
<feature type="chain" id="PRO_5045975236" description="Secreted protein" evidence="2">
    <location>
        <begin position="20"/>
        <end position="215"/>
    </location>
</feature>
<feature type="region of interest" description="Disordered" evidence="1">
    <location>
        <begin position="75"/>
        <end position="179"/>
    </location>
</feature>
<feature type="compositionally biased region" description="Polar residues" evidence="1">
    <location>
        <begin position="156"/>
        <end position="168"/>
    </location>
</feature>
<feature type="compositionally biased region" description="Gly residues" evidence="1">
    <location>
        <begin position="83"/>
        <end position="101"/>
    </location>
</feature>
<accession>A0ABY4WB56</accession>
<dbReference type="Proteomes" id="UP001056291">
    <property type="component" value="Chromosome"/>
</dbReference>
<feature type="signal peptide" evidence="2">
    <location>
        <begin position="1"/>
        <end position="19"/>
    </location>
</feature>
<name>A0ABY4WB56_9PROT</name>
<gene>
    <name evidence="3" type="ORF">NBZ79_02800</name>
</gene>
<keyword evidence="4" id="KW-1185">Reference proteome</keyword>
<feature type="compositionally biased region" description="Low complexity" evidence="1">
    <location>
        <begin position="102"/>
        <end position="124"/>
    </location>
</feature>
<keyword evidence="2" id="KW-0732">Signal</keyword>
<evidence type="ECO:0000313" key="3">
    <source>
        <dbReference type="EMBL" id="USG61901.1"/>
    </source>
</evidence>
<dbReference type="RefSeq" id="WP_251935293.1">
    <property type="nucleotide sequence ID" value="NZ_CP098747.1"/>
</dbReference>